<reference evidence="1 2" key="1">
    <citation type="submission" date="2019-10" db="EMBL/GenBank/DDBJ databases">
        <title>Glycomyces albidus sp. nov., a novel actinomycete isolated from rhizosphere soil of wheat (Triticum aestivum L.).</title>
        <authorList>
            <person name="Qian L."/>
        </authorList>
    </citation>
    <scope>NUCLEOTIDE SEQUENCE [LARGE SCALE GENOMIC DNA]</scope>
    <source>
        <strain evidence="1 2">NEAU-7082</strain>
    </source>
</reference>
<dbReference type="EMBL" id="WIAO01000042">
    <property type="protein sequence ID" value="MQM28382.1"/>
    <property type="molecule type" value="Genomic_DNA"/>
</dbReference>
<accession>A0A6L5GFB4</accession>
<comment type="caution">
    <text evidence="1">The sequence shown here is derived from an EMBL/GenBank/DDBJ whole genome shotgun (WGS) entry which is preliminary data.</text>
</comment>
<proteinExistence type="predicted"/>
<dbReference type="AlphaFoldDB" id="A0A6L5GFB4"/>
<evidence type="ECO:0000313" key="2">
    <source>
        <dbReference type="Proteomes" id="UP000477750"/>
    </source>
</evidence>
<name>A0A6L5GFB4_9ACTN</name>
<dbReference type="Proteomes" id="UP000477750">
    <property type="component" value="Unassembled WGS sequence"/>
</dbReference>
<organism evidence="1 2">
    <name type="scientific">Glycomyces albidus</name>
    <dbReference type="NCBI Taxonomy" id="2656774"/>
    <lineage>
        <taxon>Bacteria</taxon>
        <taxon>Bacillati</taxon>
        <taxon>Actinomycetota</taxon>
        <taxon>Actinomycetes</taxon>
        <taxon>Glycomycetales</taxon>
        <taxon>Glycomycetaceae</taxon>
        <taxon>Glycomyces</taxon>
    </lineage>
</organism>
<dbReference type="RefSeq" id="WP_153027486.1">
    <property type="nucleotide sequence ID" value="NZ_WIAO01000042.1"/>
</dbReference>
<evidence type="ECO:0000313" key="1">
    <source>
        <dbReference type="EMBL" id="MQM28382.1"/>
    </source>
</evidence>
<keyword evidence="2" id="KW-1185">Reference proteome</keyword>
<gene>
    <name evidence="1" type="ORF">GFD30_22875</name>
</gene>
<sequence length="100" mass="11113">MPVRSFSGIDPAALTVVGESEVGERRLRFGVLAGTPRLWITVQDQVPPVVGYLTGFDTRRIDLHVTEPDHLEWARPPGRAAQIKRAALDAWNRAHRTCEG</sequence>
<protein>
    <submittedName>
        <fullName evidence="1">Uncharacterized protein</fullName>
    </submittedName>
</protein>